<dbReference type="InterPro" id="IPR016169">
    <property type="entry name" value="FAD-bd_PCMH_sub2"/>
</dbReference>
<dbReference type="SUPFAM" id="SSF56176">
    <property type="entry name" value="FAD-binding/transporter-associated domain-like"/>
    <property type="match status" value="1"/>
</dbReference>
<dbReference type="GO" id="GO:0016491">
    <property type="term" value="F:oxidoreductase activity"/>
    <property type="evidence" value="ECO:0007669"/>
    <property type="project" value="UniProtKB-KW"/>
</dbReference>
<evidence type="ECO:0000256" key="6">
    <source>
        <dbReference type="SAM" id="SignalP"/>
    </source>
</evidence>
<keyword evidence="6" id="KW-0732">Signal</keyword>
<comment type="cofactor">
    <cofactor evidence="1">
        <name>FAD</name>
        <dbReference type="ChEBI" id="CHEBI:57692"/>
    </cofactor>
</comment>
<evidence type="ECO:0000256" key="4">
    <source>
        <dbReference type="ARBA" id="ARBA00022827"/>
    </source>
</evidence>
<dbReference type="PANTHER" id="PTHR42973:SF39">
    <property type="entry name" value="FAD-BINDING PCMH-TYPE DOMAIN-CONTAINING PROTEIN"/>
    <property type="match status" value="1"/>
</dbReference>
<dbReference type="PROSITE" id="PS51387">
    <property type="entry name" value="FAD_PCMH"/>
    <property type="match status" value="1"/>
</dbReference>
<dbReference type="AlphaFoldDB" id="A0A1Y2FNC5"/>
<dbReference type="GO" id="GO:0071949">
    <property type="term" value="F:FAD binding"/>
    <property type="evidence" value="ECO:0007669"/>
    <property type="project" value="InterPro"/>
</dbReference>
<keyword evidence="4" id="KW-0274">FAD</keyword>
<evidence type="ECO:0000256" key="3">
    <source>
        <dbReference type="ARBA" id="ARBA00022630"/>
    </source>
</evidence>
<proteinExistence type="inferred from homology"/>
<dbReference type="EMBL" id="MCGR01000017">
    <property type="protein sequence ID" value="ORY84716.1"/>
    <property type="molecule type" value="Genomic_DNA"/>
</dbReference>
<dbReference type="InterPro" id="IPR016166">
    <property type="entry name" value="FAD-bd_PCMH"/>
</dbReference>
<evidence type="ECO:0000313" key="8">
    <source>
        <dbReference type="EMBL" id="ORY84716.1"/>
    </source>
</evidence>
<feature type="domain" description="FAD-binding PCMH-type" evidence="7">
    <location>
        <begin position="57"/>
        <end position="229"/>
    </location>
</feature>
<organism evidence="8 9">
    <name type="scientific">Leucosporidium creatinivorum</name>
    <dbReference type="NCBI Taxonomy" id="106004"/>
    <lineage>
        <taxon>Eukaryota</taxon>
        <taxon>Fungi</taxon>
        <taxon>Dikarya</taxon>
        <taxon>Basidiomycota</taxon>
        <taxon>Pucciniomycotina</taxon>
        <taxon>Microbotryomycetes</taxon>
        <taxon>Leucosporidiales</taxon>
        <taxon>Leucosporidium</taxon>
    </lineage>
</organism>
<evidence type="ECO:0000256" key="2">
    <source>
        <dbReference type="ARBA" id="ARBA00005466"/>
    </source>
</evidence>
<comment type="caution">
    <text evidence="8">The sequence shown here is derived from an EMBL/GenBank/DDBJ whole genome shotgun (WGS) entry which is preliminary data.</text>
</comment>
<name>A0A1Y2FNC5_9BASI</name>
<accession>A0A1Y2FNC5</accession>
<comment type="similarity">
    <text evidence="2">Belongs to the oxygen-dependent FAD-linked oxidoreductase family.</text>
</comment>
<dbReference type="Pfam" id="PF01565">
    <property type="entry name" value="FAD_binding_4"/>
    <property type="match status" value="1"/>
</dbReference>
<evidence type="ECO:0000259" key="7">
    <source>
        <dbReference type="PROSITE" id="PS51387"/>
    </source>
</evidence>
<dbReference type="STRING" id="106004.A0A1Y2FNC5"/>
<feature type="signal peptide" evidence="6">
    <location>
        <begin position="1"/>
        <end position="17"/>
    </location>
</feature>
<dbReference type="InterPro" id="IPR012951">
    <property type="entry name" value="BBE"/>
</dbReference>
<evidence type="ECO:0000256" key="1">
    <source>
        <dbReference type="ARBA" id="ARBA00001974"/>
    </source>
</evidence>
<dbReference type="PANTHER" id="PTHR42973">
    <property type="entry name" value="BINDING OXIDOREDUCTASE, PUTATIVE (AFU_ORTHOLOGUE AFUA_1G17690)-RELATED"/>
    <property type="match status" value="1"/>
</dbReference>
<reference evidence="8 9" key="1">
    <citation type="submission" date="2016-07" db="EMBL/GenBank/DDBJ databases">
        <title>Pervasive Adenine N6-methylation of Active Genes in Fungi.</title>
        <authorList>
            <consortium name="DOE Joint Genome Institute"/>
            <person name="Mondo S.J."/>
            <person name="Dannebaum R.O."/>
            <person name="Kuo R.C."/>
            <person name="Labutti K."/>
            <person name="Haridas S."/>
            <person name="Kuo A."/>
            <person name="Salamov A."/>
            <person name="Ahrendt S.R."/>
            <person name="Lipzen A."/>
            <person name="Sullivan W."/>
            <person name="Andreopoulos W.B."/>
            <person name="Clum A."/>
            <person name="Lindquist E."/>
            <person name="Daum C."/>
            <person name="Ramamoorthy G.K."/>
            <person name="Gryganskyi A."/>
            <person name="Culley D."/>
            <person name="Magnuson J.K."/>
            <person name="James T.Y."/>
            <person name="O'Malley M.A."/>
            <person name="Stajich J.E."/>
            <person name="Spatafora J.W."/>
            <person name="Visel A."/>
            <person name="Grigoriev I.V."/>
        </authorList>
    </citation>
    <scope>NUCLEOTIDE SEQUENCE [LARGE SCALE GENOMIC DNA]</scope>
    <source>
        <strain evidence="8 9">62-1032</strain>
    </source>
</reference>
<keyword evidence="3" id="KW-0285">Flavoprotein</keyword>
<feature type="chain" id="PRO_5012214920" evidence="6">
    <location>
        <begin position="18"/>
        <end position="500"/>
    </location>
</feature>
<dbReference type="OrthoDB" id="407275at2759"/>
<gene>
    <name evidence="8" type="ORF">BCR35DRAFT_351814</name>
</gene>
<protein>
    <submittedName>
        <fullName evidence="8">Glucooligosaccharide oxidase</fullName>
    </submittedName>
</protein>
<dbReference type="Gene3D" id="3.30.465.10">
    <property type="match status" value="1"/>
</dbReference>
<evidence type="ECO:0000256" key="5">
    <source>
        <dbReference type="ARBA" id="ARBA00023002"/>
    </source>
</evidence>
<sequence>MLALSYMLALLLTLGAASPLEKRSQALDDCLSAAGLSPISSSSSDYSSTVLPFNLRLQRFPAAVVFPKSIEAVSSAVKCGNELGIAVVARGGGHSYASYGLGATNGALMIDLSSLHSIVVDSDGQAHVGGGARLGDTALALNAKGRAMSHGVCPWVGIGGHAAFGGYGPSSRKWGLTLDNIVAYDVVLADGTIKQGLTASEDADLFWALRGSAPSFGIVTTYHFRTYQRPSTVIVSTYSYPAGALSSTTAAQVFLAFQTFGKTKAPSALGLKINIFKGKSVLAGASFQGSRAEYDQVIAPLLSSLPGGYTSSVKTLDWIGSLKEVAGGQPLSSQGASDYHDTFFAKSLMVPSATPLTQAALEAFFNYLWTTATSSNWFVEFDIYGGLGSNINARSLVYSSFAHRAMLLGGQMYASSPNYGLPYPSDNLNFVQGMYAALTNPMLGAWAGTQGAYANYVDPTLTKDEAKALYWGSQYPRLASLKKRYDPTNVFRGGLAIVGA</sequence>
<dbReference type="InterPro" id="IPR036318">
    <property type="entry name" value="FAD-bd_PCMH-like_sf"/>
</dbReference>
<dbReference type="Pfam" id="PF08031">
    <property type="entry name" value="BBE"/>
    <property type="match status" value="1"/>
</dbReference>
<evidence type="ECO:0000313" key="9">
    <source>
        <dbReference type="Proteomes" id="UP000193467"/>
    </source>
</evidence>
<dbReference type="Proteomes" id="UP000193467">
    <property type="component" value="Unassembled WGS sequence"/>
</dbReference>
<dbReference type="InterPro" id="IPR006094">
    <property type="entry name" value="Oxid_FAD_bind_N"/>
</dbReference>
<keyword evidence="9" id="KW-1185">Reference proteome</keyword>
<dbReference type="InParanoid" id="A0A1Y2FNC5"/>
<dbReference type="Gene3D" id="3.40.462.20">
    <property type="match status" value="1"/>
</dbReference>
<dbReference type="InterPro" id="IPR050416">
    <property type="entry name" value="FAD-linked_Oxidoreductase"/>
</dbReference>
<keyword evidence="5" id="KW-0560">Oxidoreductase</keyword>